<reference evidence="7" key="1">
    <citation type="submission" date="2019-08" db="EMBL/GenBank/DDBJ databases">
        <authorList>
            <person name="Kucharzyk K."/>
            <person name="Murdoch R.W."/>
            <person name="Higgins S."/>
            <person name="Loffler F."/>
        </authorList>
    </citation>
    <scope>NUCLEOTIDE SEQUENCE</scope>
</reference>
<evidence type="ECO:0000256" key="4">
    <source>
        <dbReference type="ARBA" id="ARBA00023136"/>
    </source>
</evidence>
<evidence type="ECO:0000256" key="2">
    <source>
        <dbReference type="ARBA" id="ARBA00022692"/>
    </source>
</evidence>
<organism evidence="7">
    <name type="scientific">bioreactor metagenome</name>
    <dbReference type="NCBI Taxonomy" id="1076179"/>
    <lineage>
        <taxon>unclassified sequences</taxon>
        <taxon>metagenomes</taxon>
        <taxon>ecological metagenomes</taxon>
    </lineage>
</organism>
<protein>
    <recommendedName>
        <fullName evidence="6">V-ATPase proteolipid subunit C-like domain-containing protein</fullName>
    </recommendedName>
</protein>
<dbReference type="EMBL" id="VSSQ01102390">
    <property type="protein sequence ID" value="MPN43783.1"/>
    <property type="molecule type" value="Genomic_DNA"/>
</dbReference>
<evidence type="ECO:0000256" key="5">
    <source>
        <dbReference type="SAM" id="Phobius"/>
    </source>
</evidence>
<evidence type="ECO:0000256" key="1">
    <source>
        <dbReference type="ARBA" id="ARBA00004141"/>
    </source>
</evidence>
<proteinExistence type="predicted"/>
<feature type="transmembrane region" description="Helical" evidence="5">
    <location>
        <begin position="76"/>
        <end position="97"/>
    </location>
</feature>
<comment type="subcellular location">
    <subcellularLocation>
        <location evidence="1">Membrane</location>
        <topology evidence="1">Multi-pass membrane protein</topology>
    </subcellularLocation>
</comment>
<dbReference type="GO" id="GO:0015078">
    <property type="term" value="F:proton transmembrane transporter activity"/>
    <property type="evidence" value="ECO:0007669"/>
    <property type="project" value="InterPro"/>
</dbReference>
<feature type="domain" description="V-ATPase proteolipid subunit C-like" evidence="6">
    <location>
        <begin position="38"/>
        <end position="96"/>
    </location>
</feature>
<evidence type="ECO:0000256" key="3">
    <source>
        <dbReference type="ARBA" id="ARBA00022989"/>
    </source>
</evidence>
<keyword evidence="2 5" id="KW-0812">Transmembrane</keyword>
<evidence type="ECO:0000259" key="6">
    <source>
        <dbReference type="Pfam" id="PF00137"/>
    </source>
</evidence>
<dbReference type="GO" id="GO:0033177">
    <property type="term" value="C:proton-transporting two-sector ATPase complex, proton-transporting domain"/>
    <property type="evidence" value="ECO:0007669"/>
    <property type="project" value="InterPro"/>
</dbReference>
<dbReference type="Gene3D" id="1.20.120.610">
    <property type="entry name" value="lithium bound rotor ring of v- atpase"/>
    <property type="match status" value="1"/>
</dbReference>
<gene>
    <name evidence="7" type="ORF">SDC9_191343</name>
</gene>
<keyword evidence="3 5" id="KW-1133">Transmembrane helix</keyword>
<name>A0A645I8Q2_9ZZZZ</name>
<keyword evidence="4 5" id="KW-0472">Membrane</keyword>
<dbReference type="InterPro" id="IPR002379">
    <property type="entry name" value="ATPase_proteolipid_c-like_dom"/>
</dbReference>
<feature type="transmembrane region" description="Helical" evidence="5">
    <location>
        <begin position="6"/>
        <end position="23"/>
    </location>
</feature>
<dbReference type="AlphaFoldDB" id="A0A645I8Q2"/>
<evidence type="ECO:0000313" key="7">
    <source>
        <dbReference type="EMBL" id="MPN43783.1"/>
    </source>
</evidence>
<dbReference type="InterPro" id="IPR035921">
    <property type="entry name" value="F/V-ATP_Csub_sf"/>
</dbReference>
<accession>A0A645I8Q2</accession>
<sequence length="98" mass="10240">MLSIFAGAPLSQTIYAMILMMMLTSKTTPENPMLCSHLAMGLFGGVILMVAALYQGKIGVLACDMFGTTNKGFGNAITVVGIVETVALFATIFAAMAI</sequence>
<feature type="transmembrane region" description="Helical" evidence="5">
    <location>
        <begin position="35"/>
        <end position="56"/>
    </location>
</feature>
<dbReference type="Pfam" id="PF00137">
    <property type="entry name" value="ATP-synt_C"/>
    <property type="match status" value="1"/>
</dbReference>
<comment type="caution">
    <text evidence="7">The sequence shown here is derived from an EMBL/GenBank/DDBJ whole genome shotgun (WGS) entry which is preliminary data.</text>
</comment>